<evidence type="ECO:0000313" key="2">
    <source>
        <dbReference type="Proteomes" id="UP001295444"/>
    </source>
</evidence>
<organism evidence="1 2">
    <name type="scientific">Pelobates cultripes</name>
    <name type="common">Western spadefoot toad</name>
    <dbReference type="NCBI Taxonomy" id="61616"/>
    <lineage>
        <taxon>Eukaryota</taxon>
        <taxon>Metazoa</taxon>
        <taxon>Chordata</taxon>
        <taxon>Craniata</taxon>
        <taxon>Vertebrata</taxon>
        <taxon>Euteleostomi</taxon>
        <taxon>Amphibia</taxon>
        <taxon>Batrachia</taxon>
        <taxon>Anura</taxon>
        <taxon>Pelobatoidea</taxon>
        <taxon>Pelobatidae</taxon>
        <taxon>Pelobates</taxon>
    </lineage>
</organism>
<dbReference type="PANTHER" id="PTHR45913">
    <property type="entry name" value="EPM2A-INTERACTING PROTEIN 1"/>
    <property type="match status" value="1"/>
</dbReference>
<evidence type="ECO:0000313" key="1">
    <source>
        <dbReference type="EMBL" id="CAH2281645.1"/>
    </source>
</evidence>
<sequence>MTCHTLTILVDLTARLNELNMRLQVDITALPPNYQTECIELQSDIRLKEKFDHVSLLDFYKAYLPKEKYPSLHNCALFITSLFGSTYIGEQLFSRMKHMKSEIT</sequence>
<reference evidence="1" key="1">
    <citation type="submission" date="2022-03" db="EMBL/GenBank/DDBJ databases">
        <authorList>
            <person name="Alioto T."/>
            <person name="Alioto T."/>
            <person name="Gomez Garrido J."/>
        </authorList>
    </citation>
    <scope>NUCLEOTIDE SEQUENCE</scope>
</reference>
<name>A0AAD1RYP4_PELCU</name>
<keyword evidence="2" id="KW-1185">Reference proteome</keyword>
<proteinExistence type="predicted"/>
<dbReference type="AlphaFoldDB" id="A0AAD1RYP4"/>
<accession>A0AAD1RYP4</accession>
<dbReference type="PANTHER" id="PTHR45913:SF21">
    <property type="entry name" value="DUF4371 DOMAIN-CONTAINING PROTEIN"/>
    <property type="match status" value="1"/>
</dbReference>
<protein>
    <submittedName>
        <fullName evidence="1">General transcription factor II-I repeat domain-containing 2</fullName>
    </submittedName>
</protein>
<dbReference type="EMBL" id="OW240915">
    <property type="protein sequence ID" value="CAH2281645.1"/>
    <property type="molecule type" value="Genomic_DNA"/>
</dbReference>
<gene>
    <name evidence="1" type="ORF">PECUL_23A013497</name>
</gene>
<dbReference type="Proteomes" id="UP001295444">
    <property type="component" value="Chromosome 04"/>
</dbReference>